<reference evidence="12 13" key="1">
    <citation type="submission" date="2020-08" db="EMBL/GenBank/DDBJ databases">
        <title>Genomic Encyclopedia of Type Strains, Phase IV (KMG-IV): sequencing the most valuable type-strain genomes for metagenomic binning, comparative biology and taxonomic classification.</title>
        <authorList>
            <person name="Goeker M."/>
        </authorList>
    </citation>
    <scope>NUCLEOTIDE SEQUENCE [LARGE SCALE GENOMIC DNA]</scope>
    <source>
        <strain evidence="12 13">DSM 105137</strain>
    </source>
</reference>
<feature type="transmembrane region" description="Helical" evidence="11">
    <location>
        <begin position="100"/>
        <end position="120"/>
    </location>
</feature>
<dbReference type="Proteomes" id="UP000576209">
    <property type="component" value="Unassembled WGS sequence"/>
</dbReference>
<organism evidence="12 13">
    <name type="scientific">Neolewinella aquimaris</name>
    <dbReference type="NCBI Taxonomy" id="1835722"/>
    <lineage>
        <taxon>Bacteria</taxon>
        <taxon>Pseudomonadati</taxon>
        <taxon>Bacteroidota</taxon>
        <taxon>Saprospiria</taxon>
        <taxon>Saprospirales</taxon>
        <taxon>Lewinellaceae</taxon>
        <taxon>Neolewinella</taxon>
    </lineage>
</organism>
<comment type="similarity">
    <text evidence="9 11">Belongs to the fluoride channel Fluc/FEX (TC 1.A.43) family.</text>
</comment>
<dbReference type="InterPro" id="IPR003691">
    <property type="entry name" value="FluC"/>
</dbReference>
<keyword evidence="8 11" id="KW-0407">Ion channel</keyword>
<dbReference type="Pfam" id="PF02537">
    <property type="entry name" value="CRCB"/>
    <property type="match status" value="1"/>
</dbReference>
<keyword evidence="7 11" id="KW-0472">Membrane</keyword>
<evidence type="ECO:0000256" key="3">
    <source>
        <dbReference type="ARBA" id="ARBA00022519"/>
    </source>
</evidence>
<dbReference type="HAMAP" id="MF_00454">
    <property type="entry name" value="FluC"/>
    <property type="match status" value="1"/>
</dbReference>
<gene>
    <name evidence="11" type="primary">fluC</name>
    <name evidence="11" type="synonym">crcB</name>
    <name evidence="12" type="ORF">GGR28_002593</name>
</gene>
<keyword evidence="2 11" id="KW-1003">Cell membrane</keyword>
<dbReference type="PANTHER" id="PTHR28259">
    <property type="entry name" value="FLUORIDE EXPORT PROTEIN 1-RELATED"/>
    <property type="match status" value="1"/>
</dbReference>
<evidence type="ECO:0000256" key="5">
    <source>
        <dbReference type="ARBA" id="ARBA00022989"/>
    </source>
</evidence>
<comment type="catalytic activity">
    <reaction evidence="10">
        <text>fluoride(in) = fluoride(out)</text>
        <dbReference type="Rhea" id="RHEA:76159"/>
        <dbReference type="ChEBI" id="CHEBI:17051"/>
    </reaction>
    <physiologicalReaction direction="left-to-right" evidence="10">
        <dbReference type="Rhea" id="RHEA:76160"/>
    </physiologicalReaction>
</comment>
<dbReference type="AlphaFoldDB" id="A0A840EGD0"/>
<proteinExistence type="inferred from homology"/>
<dbReference type="GO" id="GO:0046872">
    <property type="term" value="F:metal ion binding"/>
    <property type="evidence" value="ECO:0007669"/>
    <property type="project" value="UniProtKB-KW"/>
</dbReference>
<accession>A0A840EGD0</accession>
<keyword evidence="11" id="KW-0813">Transport</keyword>
<sequence>MSAVWVFLGGGLGALARFGIAVILPPPSFSDGHFPWATLVANLLACLILGVGLSLLLRGQLSRTGQLFLLTGFCGGFSTFSTFAAELLQLVQNGHGLTAATYLIVSVLCGVGVLFGLLFFQSEIG</sequence>
<dbReference type="GO" id="GO:0140114">
    <property type="term" value="P:cellular detoxification of fluoride"/>
    <property type="evidence" value="ECO:0007669"/>
    <property type="project" value="UniProtKB-UniRule"/>
</dbReference>
<dbReference type="PANTHER" id="PTHR28259:SF1">
    <property type="entry name" value="FLUORIDE EXPORT PROTEIN 1-RELATED"/>
    <property type="match status" value="1"/>
</dbReference>
<dbReference type="RefSeq" id="WP_183496204.1">
    <property type="nucleotide sequence ID" value="NZ_JACIFF010000006.1"/>
</dbReference>
<evidence type="ECO:0000256" key="10">
    <source>
        <dbReference type="ARBA" id="ARBA00035585"/>
    </source>
</evidence>
<keyword evidence="3" id="KW-0997">Cell inner membrane</keyword>
<comment type="activity regulation">
    <text evidence="11">Na(+) is not transported, but it plays an essential structural role and its presence is essential for fluoride channel function.</text>
</comment>
<name>A0A840EGD0_9BACT</name>
<evidence type="ECO:0000256" key="9">
    <source>
        <dbReference type="ARBA" id="ARBA00035120"/>
    </source>
</evidence>
<evidence type="ECO:0000313" key="13">
    <source>
        <dbReference type="Proteomes" id="UP000576209"/>
    </source>
</evidence>
<evidence type="ECO:0000256" key="6">
    <source>
        <dbReference type="ARBA" id="ARBA00023065"/>
    </source>
</evidence>
<feature type="binding site" evidence="11">
    <location>
        <position position="75"/>
    </location>
    <ligand>
        <name>Na(+)</name>
        <dbReference type="ChEBI" id="CHEBI:29101"/>
        <note>structural</note>
    </ligand>
</feature>
<evidence type="ECO:0000256" key="4">
    <source>
        <dbReference type="ARBA" id="ARBA00022692"/>
    </source>
</evidence>
<keyword evidence="4 11" id="KW-0812">Transmembrane</keyword>
<evidence type="ECO:0000256" key="7">
    <source>
        <dbReference type="ARBA" id="ARBA00023136"/>
    </source>
</evidence>
<keyword evidence="11" id="KW-0479">Metal-binding</keyword>
<evidence type="ECO:0000256" key="2">
    <source>
        <dbReference type="ARBA" id="ARBA00022475"/>
    </source>
</evidence>
<keyword evidence="11" id="KW-0915">Sodium</keyword>
<comment type="function">
    <text evidence="11">Fluoride-specific ion channel. Important for reducing fluoride concentration in the cell, thus reducing its toxicity.</text>
</comment>
<dbReference type="EMBL" id="JACIFF010000006">
    <property type="protein sequence ID" value="MBB4079966.1"/>
    <property type="molecule type" value="Genomic_DNA"/>
</dbReference>
<evidence type="ECO:0000256" key="8">
    <source>
        <dbReference type="ARBA" id="ARBA00023303"/>
    </source>
</evidence>
<dbReference type="GO" id="GO:0005886">
    <property type="term" value="C:plasma membrane"/>
    <property type="evidence" value="ECO:0007669"/>
    <property type="project" value="UniProtKB-SubCell"/>
</dbReference>
<keyword evidence="13" id="KW-1185">Reference proteome</keyword>
<comment type="caution">
    <text evidence="12">The sequence shown here is derived from an EMBL/GenBank/DDBJ whole genome shotgun (WGS) entry which is preliminary data.</text>
</comment>
<keyword evidence="6 11" id="KW-0406">Ion transport</keyword>
<dbReference type="GO" id="GO:0062054">
    <property type="term" value="F:fluoride channel activity"/>
    <property type="evidence" value="ECO:0007669"/>
    <property type="project" value="UniProtKB-UniRule"/>
</dbReference>
<feature type="transmembrane region" description="Helical" evidence="11">
    <location>
        <begin position="37"/>
        <end position="56"/>
    </location>
</feature>
<keyword evidence="5 11" id="KW-1133">Transmembrane helix</keyword>
<feature type="binding site" evidence="11">
    <location>
        <position position="78"/>
    </location>
    <ligand>
        <name>Na(+)</name>
        <dbReference type="ChEBI" id="CHEBI:29101"/>
        <note>structural</note>
    </ligand>
</feature>
<evidence type="ECO:0000256" key="11">
    <source>
        <dbReference type="HAMAP-Rule" id="MF_00454"/>
    </source>
</evidence>
<protein>
    <recommendedName>
        <fullName evidence="11">Fluoride-specific ion channel FluC</fullName>
    </recommendedName>
</protein>
<evidence type="ECO:0000256" key="1">
    <source>
        <dbReference type="ARBA" id="ARBA00004651"/>
    </source>
</evidence>
<comment type="subcellular location">
    <subcellularLocation>
        <location evidence="1 11">Cell membrane</location>
        <topology evidence="1 11">Multi-pass membrane protein</topology>
    </subcellularLocation>
</comment>
<feature type="transmembrane region" description="Helical" evidence="11">
    <location>
        <begin position="68"/>
        <end position="88"/>
    </location>
</feature>
<evidence type="ECO:0000313" key="12">
    <source>
        <dbReference type="EMBL" id="MBB4079966.1"/>
    </source>
</evidence>